<reference evidence="1 2" key="1">
    <citation type="journal article" date="2020" name="Cell">
        <title>Large-Scale Comparative Analyses of Tick Genomes Elucidate Their Genetic Diversity and Vector Capacities.</title>
        <authorList>
            <consortium name="Tick Genome and Microbiome Consortium (TIGMIC)"/>
            <person name="Jia N."/>
            <person name="Wang J."/>
            <person name="Shi W."/>
            <person name="Du L."/>
            <person name="Sun Y."/>
            <person name="Zhan W."/>
            <person name="Jiang J.F."/>
            <person name="Wang Q."/>
            <person name="Zhang B."/>
            <person name="Ji P."/>
            <person name="Bell-Sakyi L."/>
            <person name="Cui X.M."/>
            <person name="Yuan T.T."/>
            <person name="Jiang B.G."/>
            <person name="Yang W.F."/>
            <person name="Lam T.T."/>
            <person name="Chang Q.C."/>
            <person name="Ding S.J."/>
            <person name="Wang X.J."/>
            <person name="Zhu J.G."/>
            <person name="Ruan X.D."/>
            <person name="Zhao L."/>
            <person name="Wei J.T."/>
            <person name="Ye R.Z."/>
            <person name="Que T.C."/>
            <person name="Du C.H."/>
            <person name="Zhou Y.H."/>
            <person name="Cheng J.X."/>
            <person name="Dai P.F."/>
            <person name="Guo W.B."/>
            <person name="Han X.H."/>
            <person name="Huang E.J."/>
            <person name="Li L.F."/>
            <person name="Wei W."/>
            <person name="Gao Y.C."/>
            <person name="Liu J.Z."/>
            <person name="Shao H.Z."/>
            <person name="Wang X."/>
            <person name="Wang C.C."/>
            <person name="Yang T.C."/>
            <person name="Huo Q.B."/>
            <person name="Li W."/>
            <person name="Chen H.Y."/>
            <person name="Chen S.E."/>
            <person name="Zhou L.G."/>
            <person name="Ni X.B."/>
            <person name="Tian J.H."/>
            <person name="Sheng Y."/>
            <person name="Liu T."/>
            <person name="Pan Y.S."/>
            <person name="Xia L.Y."/>
            <person name="Li J."/>
            <person name="Zhao F."/>
            <person name="Cao W.C."/>
        </authorList>
    </citation>
    <scope>NUCLEOTIDE SEQUENCE [LARGE SCALE GENOMIC DNA]</scope>
    <source>
        <strain evidence="1">Iper-2018</strain>
    </source>
</reference>
<gene>
    <name evidence="1" type="ORF">HPB47_001666</name>
</gene>
<organism evidence="1 2">
    <name type="scientific">Ixodes persulcatus</name>
    <name type="common">Taiga tick</name>
    <dbReference type="NCBI Taxonomy" id="34615"/>
    <lineage>
        <taxon>Eukaryota</taxon>
        <taxon>Metazoa</taxon>
        <taxon>Ecdysozoa</taxon>
        <taxon>Arthropoda</taxon>
        <taxon>Chelicerata</taxon>
        <taxon>Arachnida</taxon>
        <taxon>Acari</taxon>
        <taxon>Parasitiformes</taxon>
        <taxon>Ixodida</taxon>
        <taxon>Ixodoidea</taxon>
        <taxon>Ixodidae</taxon>
        <taxon>Ixodinae</taxon>
        <taxon>Ixodes</taxon>
    </lineage>
</organism>
<name>A0AC60PNE5_IXOPE</name>
<comment type="caution">
    <text evidence="1">The sequence shown here is derived from an EMBL/GenBank/DDBJ whole genome shotgun (WGS) entry which is preliminary data.</text>
</comment>
<accession>A0AC60PNE5</accession>
<sequence>MLSPDKILEVVQQRRRLKAEASSEYQLFATDGCCGGRQAQALSSGHARQRFLETPTERLGGGIGRCELHAEELGDRRPTQFLRHLQHLLGDKASSLDAAILRELFLQRLPTAVRVGLAAAHRLTLAELAELADRMMEVAGPTINAAQTAPDVTSELAQLRKDLQKLTIEVANLRLVEPSMTTTTIDPTSYVQRLGEAMSSLRPTQTRKPTARQVFIHPALAQSTHVFIRRYSPQKPLKPLYDGPYLVVDRTPKFYTVLLKGRRETVSLDRLKPAFVSPLDTTPTMSQKYAVAHSTPPAQVTQ</sequence>
<evidence type="ECO:0000313" key="1">
    <source>
        <dbReference type="EMBL" id="KAG0422516.1"/>
    </source>
</evidence>
<proteinExistence type="predicted"/>
<protein>
    <submittedName>
        <fullName evidence="1">Uncharacterized protein</fullName>
    </submittedName>
</protein>
<evidence type="ECO:0000313" key="2">
    <source>
        <dbReference type="Proteomes" id="UP000805193"/>
    </source>
</evidence>
<keyword evidence="2" id="KW-1185">Reference proteome</keyword>
<dbReference type="EMBL" id="JABSTQ010010217">
    <property type="protein sequence ID" value="KAG0422516.1"/>
    <property type="molecule type" value="Genomic_DNA"/>
</dbReference>
<feature type="non-terminal residue" evidence="1">
    <location>
        <position position="302"/>
    </location>
</feature>
<dbReference type="Proteomes" id="UP000805193">
    <property type="component" value="Unassembled WGS sequence"/>
</dbReference>